<protein>
    <recommendedName>
        <fullName evidence="3 9">Gluconokinase</fullName>
        <ecNumber evidence="3 9">2.7.1.12</ecNumber>
    </recommendedName>
</protein>
<comment type="pathway">
    <text evidence="1 9">Carbohydrate acid metabolism; D-gluconate degradation.</text>
</comment>
<evidence type="ECO:0000256" key="3">
    <source>
        <dbReference type="ARBA" id="ARBA00012054"/>
    </source>
</evidence>
<dbReference type="GO" id="GO:0005524">
    <property type="term" value="F:ATP binding"/>
    <property type="evidence" value="ECO:0007669"/>
    <property type="project" value="UniProtKB-KW"/>
</dbReference>
<evidence type="ECO:0000256" key="9">
    <source>
        <dbReference type="RuleBase" id="RU363066"/>
    </source>
</evidence>
<evidence type="ECO:0000313" key="10">
    <source>
        <dbReference type="EMBL" id="CAD7652259.1"/>
    </source>
</evidence>
<dbReference type="NCBIfam" id="TIGR01313">
    <property type="entry name" value="therm_gnt_kin"/>
    <property type="match status" value="1"/>
</dbReference>
<dbReference type="InterPro" id="IPR027417">
    <property type="entry name" value="P-loop_NTPase"/>
</dbReference>
<proteinExistence type="inferred from homology"/>
<keyword evidence="7 9" id="KW-0067">ATP-binding</keyword>
<comment type="catalytic activity">
    <reaction evidence="8 9">
        <text>D-gluconate + ATP = 6-phospho-D-gluconate + ADP + H(+)</text>
        <dbReference type="Rhea" id="RHEA:19433"/>
        <dbReference type="ChEBI" id="CHEBI:15378"/>
        <dbReference type="ChEBI" id="CHEBI:18391"/>
        <dbReference type="ChEBI" id="CHEBI:30616"/>
        <dbReference type="ChEBI" id="CHEBI:58759"/>
        <dbReference type="ChEBI" id="CHEBI:456216"/>
        <dbReference type="EC" id="2.7.1.12"/>
    </reaction>
</comment>
<dbReference type="OrthoDB" id="275177at2759"/>
<reference evidence="10" key="1">
    <citation type="submission" date="2020-11" db="EMBL/GenBank/DDBJ databases">
        <authorList>
            <person name="Tran Van P."/>
        </authorList>
    </citation>
    <scope>NUCLEOTIDE SEQUENCE</scope>
</reference>
<evidence type="ECO:0000256" key="5">
    <source>
        <dbReference type="ARBA" id="ARBA00022741"/>
    </source>
</evidence>
<dbReference type="EC" id="2.7.1.12" evidence="3 9"/>
<dbReference type="GO" id="GO:0005975">
    <property type="term" value="P:carbohydrate metabolic process"/>
    <property type="evidence" value="ECO:0007669"/>
    <property type="project" value="InterPro"/>
</dbReference>
<keyword evidence="4 9" id="KW-0808">Transferase</keyword>
<dbReference type="EMBL" id="OC920165">
    <property type="protein sequence ID" value="CAD7652259.1"/>
    <property type="molecule type" value="Genomic_DNA"/>
</dbReference>
<comment type="similarity">
    <text evidence="2 9">Belongs to the gluconokinase GntK/GntV family.</text>
</comment>
<evidence type="ECO:0000256" key="7">
    <source>
        <dbReference type="ARBA" id="ARBA00022840"/>
    </source>
</evidence>
<evidence type="ECO:0000256" key="2">
    <source>
        <dbReference type="ARBA" id="ARBA00008420"/>
    </source>
</evidence>
<dbReference type="CDD" id="cd02021">
    <property type="entry name" value="GntK"/>
    <property type="match status" value="1"/>
</dbReference>
<keyword evidence="5 9" id="KW-0547">Nucleotide-binding</keyword>
<dbReference type="UniPathway" id="UPA00792"/>
<dbReference type="InterPro" id="IPR006001">
    <property type="entry name" value="Therm_gnt_kin"/>
</dbReference>
<dbReference type="Gene3D" id="3.40.50.300">
    <property type="entry name" value="P-loop containing nucleotide triphosphate hydrolases"/>
    <property type="match status" value="1"/>
</dbReference>
<name>A0A7R9M295_9ACAR</name>
<sequence length="185" mass="20899">MVAEVPVYVLMGTCGCGKTTYAELLVNRFQCQYIEGDLLHPKANVDKMSAGIPLTDDDRWGWLTSIRDTYVQKAREVAAKGVDRSGIIIVTCSSLRKVYRDLLRDVPKGLCRVVFVYLKGTYSLIESRMRARSDHFMASNMLDSQWRTLEEPDPQHEAVIIQDISGDTEAIVENLVQEISKQLNV</sequence>
<evidence type="ECO:0000256" key="4">
    <source>
        <dbReference type="ARBA" id="ARBA00022679"/>
    </source>
</evidence>
<dbReference type="GO" id="GO:0005737">
    <property type="term" value="C:cytoplasm"/>
    <property type="evidence" value="ECO:0007669"/>
    <property type="project" value="TreeGrafter"/>
</dbReference>
<dbReference type="GO" id="GO:0046316">
    <property type="term" value="F:gluconokinase activity"/>
    <property type="evidence" value="ECO:0007669"/>
    <property type="project" value="UniProtKB-EC"/>
</dbReference>
<evidence type="ECO:0000256" key="8">
    <source>
        <dbReference type="ARBA" id="ARBA00048090"/>
    </source>
</evidence>
<keyword evidence="6 9" id="KW-0418">Kinase</keyword>
<accession>A0A7R9M295</accession>
<dbReference type="PANTHER" id="PTHR43442">
    <property type="entry name" value="GLUCONOKINASE-RELATED"/>
    <property type="match status" value="1"/>
</dbReference>
<dbReference type="SUPFAM" id="SSF52540">
    <property type="entry name" value="P-loop containing nucleoside triphosphate hydrolases"/>
    <property type="match status" value="1"/>
</dbReference>
<dbReference type="PANTHER" id="PTHR43442:SF3">
    <property type="entry name" value="GLUCONOKINASE-RELATED"/>
    <property type="match status" value="1"/>
</dbReference>
<evidence type="ECO:0000313" key="11">
    <source>
        <dbReference type="Proteomes" id="UP000728032"/>
    </source>
</evidence>
<dbReference type="AlphaFoldDB" id="A0A7R9M295"/>
<dbReference type="Proteomes" id="UP000728032">
    <property type="component" value="Unassembled WGS sequence"/>
</dbReference>
<gene>
    <name evidence="10" type="ORF">ONB1V03_LOCUS8923</name>
</gene>
<evidence type="ECO:0000256" key="1">
    <source>
        <dbReference type="ARBA" id="ARBA00004875"/>
    </source>
</evidence>
<keyword evidence="11" id="KW-1185">Reference proteome</keyword>
<organism evidence="10">
    <name type="scientific">Oppiella nova</name>
    <dbReference type="NCBI Taxonomy" id="334625"/>
    <lineage>
        <taxon>Eukaryota</taxon>
        <taxon>Metazoa</taxon>
        <taxon>Ecdysozoa</taxon>
        <taxon>Arthropoda</taxon>
        <taxon>Chelicerata</taxon>
        <taxon>Arachnida</taxon>
        <taxon>Acari</taxon>
        <taxon>Acariformes</taxon>
        <taxon>Sarcoptiformes</taxon>
        <taxon>Oribatida</taxon>
        <taxon>Brachypylina</taxon>
        <taxon>Oppioidea</taxon>
        <taxon>Oppiidae</taxon>
        <taxon>Oppiella</taxon>
    </lineage>
</organism>
<evidence type="ECO:0000256" key="6">
    <source>
        <dbReference type="ARBA" id="ARBA00022777"/>
    </source>
</evidence>
<dbReference type="EMBL" id="CAJPVJ010005340">
    <property type="protein sequence ID" value="CAG2169446.1"/>
    <property type="molecule type" value="Genomic_DNA"/>
</dbReference>